<evidence type="ECO:0000313" key="1">
    <source>
        <dbReference type="EnsemblPlants" id="AET3Gv20393700.1"/>
    </source>
</evidence>
<dbReference type="Proteomes" id="UP000015105">
    <property type="component" value="Chromosome 3D"/>
</dbReference>
<dbReference type="Gramene" id="AET3Gv20393700.1">
    <property type="protein sequence ID" value="AET3Gv20393700.1"/>
    <property type="gene ID" value="AET3Gv20393700"/>
</dbReference>
<reference evidence="2" key="1">
    <citation type="journal article" date="2014" name="Science">
        <title>Ancient hybridizations among the ancestral genomes of bread wheat.</title>
        <authorList>
            <consortium name="International Wheat Genome Sequencing Consortium,"/>
            <person name="Marcussen T."/>
            <person name="Sandve S.R."/>
            <person name="Heier L."/>
            <person name="Spannagl M."/>
            <person name="Pfeifer M."/>
            <person name="Jakobsen K.S."/>
            <person name="Wulff B.B."/>
            <person name="Steuernagel B."/>
            <person name="Mayer K.F."/>
            <person name="Olsen O.A."/>
        </authorList>
    </citation>
    <scope>NUCLEOTIDE SEQUENCE [LARGE SCALE GENOMIC DNA]</scope>
    <source>
        <strain evidence="2">cv. AL8/78</strain>
    </source>
</reference>
<protein>
    <submittedName>
        <fullName evidence="1">Uncharacterized protein</fullName>
    </submittedName>
</protein>
<keyword evidence="2" id="KW-1185">Reference proteome</keyword>
<reference evidence="2" key="2">
    <citation type="journal article" date="2017" name="Nat. Plants">
        <title>The Aegilops tauschii genome reveals multiple impacts of transposons.</title>
        <authorList>
            <person name="Zhao G."/>
            <person name="Zou C."/>
            <person name="Li K."/>
            <person name="Wang K."/>
            <person name="Li T."/>
            <person name="Gao L."/>
            <person name="Zhang X."/>
            <person name="Wang H."/>
            <person name="Yang Z."/>
            <person name="Liu X."/>
            <person name="Jiang W."/>
            <person name="Mao L."/>
            <person name="Kong X."/>
            <person name="Jiao Y."/>
            <person name="Jia J."/>
        </authorList>
    </citation>
    <scope>NUCLEOTIDE SEQUENCE [LARGE SCALE GENOMIC DNA]</scope>
    <source>
        <strain evidence="2">cv. AL8/78</strain>
    </source>
</reference>
<accession>A0A453ELQ2</accession>
<name>A0A453ELQ2_AEGTS</name>
<organism evidence="1 2">
    <name type="scientific">Aegilops tauschii subsp. strangulata</name>
    <name type="common">Goatgrass</name>
    <dbReference type="NCBI Taxonomy" id="200361"/>
    <lineage>
        <taxon>Eukaryota</taxon>
        <taxon>Viridiplantae</taxon>
        <taxon>Streptophyta</taxon>
        <taxon>Embryophyta</taxon>
        <taxon>Tracheophyta</taxon>
        <taxon>Spermatophyta</taxon>
        <taxon>Magnoliopsida</taxon>
        <taxon>Liliopsida</taxon>
        <taxon>Poales</taxon>
        <taxon>Poaceae</taxon>
        <taxon>BOP clade</taxon>
        <taxon>Pooideae</taxon>
        <taxon>Triticodae</taxon>
        <taxon>Triticeae</taxon>
        <taxon>Triticinae</taxon>
        <taxon>Aegilops</taxon>
    </lineage>
</organism>
<evidence type="ECO:0000313" key="2">
    <source>
        <dbReference type="Proteomes" id="UP000015105"/>
    </source>
</evidence>
<sequence length="50" mass="5942">ILLVQVKNETYALWKWHRNQDLYQGAVGDEIYIVREPERCLLKSSIAAYF</sequence>
<proteinExistence type="predicted"/>
<dbReference type="EnsemblPlants" id="AET3Gv20393700.1">
    <property type="protein sequence ID" value="AET3Gv20393700.1"/>
    <property type="gene ID" value="AET3Gv20393700"/>
</dbReference>
<reference evidence="1" key="4">
    <citation type="submission" date="2019-03" db="UniProtKB">
        <authorList>
            <consortium name="EnsemblPlants"/>
        </authorList>
    </citation>
    <scope>IDENTIFICATION</scope>
</reference>
<reference evidence="1" key="5">
    <citation type="journal article" date="2021" name="G3 (Bethesda)">
        <title>Aegilops tauschii genome assembly Aet v5.0 features greater sequence contiguity and improved annotation.</title>
        <authorList>
            <person name="Wang L."/>
            <person name="Zhu T."/>
            <person name="Rodriguez J.C."/>
            <person name="Deal K.R."/>
            <person name="Dubcovsky J."/>
            <person name="McGuire P.E."/>
            <person name="Lux T."/>
            <person name="Spannagl M."/>
            <person name="Mayer K.F.X."/>
            <person name="Baldrich P."/>
            <person name="Meyers B.C."/>
            <person name="Huo N."/>
            <person name="Gu Y.Q."/>
            <person name="Zhou H."/>
            <person name="Devos K.M."/>
            <person name="Bennetzen J.L."/>
            <person name="Unver T."/>
            <person name="Budak H."/>
            <person name="Gulick P.J."/>
            <person name="Galiba G."/>
            <person name="Kalapos B."/>
            <person name="Nelson D.R."/>
            <person name="Li P."/>
            <person name="You F.M."/>
            <person name="Luo M.C."/>
            <person name="Dvorak J."/>
        </authorList>
    </citation>
    <scope>NUCLEOTIDE SEQUENCE [LARGE SCALE GENOMIC DNA]</scope>
    <source>
        <strain evidence="1">cv. AL8/78</strain>
    </source>
</reference>
<reference evidence="1" key="3">
    <citation type="journal article" date="2017" name="Nature">
        <title>Genome sequence of the progenitor of the wheat D genome Aegilops tauschii.</title>
        <authorList>
            <person name="Luo M.C."/>
            <person name="Gu Y.Q."/>
            <person name="Puiu D."/>
            <person name="Wang H."/>
            <person name="Twardziok S.O."/>
            <person name="Deal K.R."/>
            <person name="Huo N."/>
            <person name="Zhu T."/>
            <person name="Wang L."/>
            <person name="Wang Y."/>
            <person name="McGuire P.E."/>
            <person name="Liu S."/>
            <person name="Long H."/>
            <person name="Ramasamy R.K."/>
            <person name="Rodriguez J.C."/>
            <person name="Van S.L."/>
            <person name="Yuan L."/>
            <person name="Wang Z."/>
            <person name="Xia Z."/>
            <person name="Xiao L."/>
            <person name="Anderson O.D."/>
            <person name="Ouyang S."/>
            <person name="Liang Y."/>
            <person name="Zimin A.V."/>
            <person name="Pertea G."/>
            <person name="Qi P."/>
            <person name="Bennetzen J.L."/>
            <person name="Dai X."/>
            <person name="Dawson M.W."/>
            <person name="Muller H.G."/>
            <person name="Kugler K."/>
            <person name="Rivarola-Duarte L."/>
            <person name="Spannagl M."/>
            <person name="Mayer K.F.X."/>
            <person name="Lu F.H."/>
            <person name="Bevan M.W."/>
            <person name="Leroy P."/>
            <person name="Li P."/>
            <person name="You F.M."/>
            <person name="Sun Q."/>
            <person name="Liu Z."/>
            <person name="Lyons E."/>
            <person name="Wicker T."/>
            <person name="Salzberg S.L."/>
            <person name="Devos K.M."/>
            <person name="Dvorak J."/>
        </authorList>
    </citation>
    <scope>NUCLEOTIDE SEQUENCE [LARGE SCALE GENOMIC DNA]</scope>
    <source>
        <strain evidence="1">cv. AL8/78</strain>
    </source>
</reference>
<dbReference type="AlphaFoldDB" id="A0A453ELQ2"/>